<dbReference type="STRING" id="3068.D8U1X9"/>
<dbReference type="InterPro" id="IPR012921">
    <property type="entry name" value="SPOC_C"/>
</dbReference>
<evidence type="ECO:0000259" key="3">
    <source>
        <dbReference type="PROSITE" id="PS50102"/>
    </source>
</evidence>
<feature type="region of interest" description="Disordered" evidence="2">
    <location>
        <begin position="200"/>
        <end position="340"/>
    </location>
</feature>
<feature type="compositionally biased region" description="Polar residues" evidence="2">
    <location>
        <begin position="1335"/>
        <end position="1346"/>
    </location>
</feature>
<dbReference type="EMBL" id="GL378352">
    <property type="protein sequence ID" value="EFJ46262.1"/>
    <property type="molecule type" value="Genomic_DNA"/>
</dbReference>
<proteinExistence type="predicted"/>
<dbReference type="PANTHER" id="PTHR40903:SF1">
    <property type="entry name" value="HYPHALLY REGULATED CELL WALL PROTEIN 3"/>
    <property type="match status" value="1"/>
</dbReference>
<dbReference type="OrthoDB" id="539862at2759"/>
<dbReference type="InParanoid" id="D8U1X9"/>
<evidence type="ECO:0000256" key="1">
    <source>
        <dbReference type="PROSITE-ProRule" id="PRU00176"/>
    </source>
</evidence>
<evidence type="ECO:0000256" key="2">
    <source>
        <dbReference type="SAM" id="MobiDB-lite"/>
    </source>
</evidence>
<keyword evidence="5" id="KW-1185">Reference proteome</keyword>
<dbReference type="Pfam" id="PF00076">
    <property type="entry name" value="RRM_1"/>
    <property type="match status" value="1"/>
</dbReference>
<dbReference type="RefSeq" id="XP_002952709.1">
    <property type="nucleotide sequence ID" value="XM_002952663.1"/>
</dbReference>
<feature type="compositionally biased region" description="Low complexity" evidence="2">
    <location>
        <begin position="264"/>
        <end position="278"/>
    </location>
</feature>
<accession>D8U1X9</accession>
<feature type="compositionally biased region" description="Low complexity" evidence="2">
    <location>
        <begin position="1545"/>
        <end position="1560"/>
    </location>
</feature>
<feature type="compositionally biased region" description="Low complexity" evidence="2">
    <location>
        <begin position="1477"/>
        <end position="1494"/>
    </location>
</feature>
<protein>
    <recommendedName>
        <fullName evidence="3">RRM domain-containing protein</fullName>
    </recommendedName>
</protein>
<feature type="compositionally biased region" description="Low complexity" evidence="2">
    <location>
        <begin position="644"/>
        <end position="654"/>
    </location>
</feature>
<feature type="region of interest" description="Disordered" evidence="2">
    <location>
        <begin position="957"/>
        <end position="1012"/>
    </location>
</feature>
<dbReference type="KEGG" id="vcn:VOLCADRAFT_121079"/>
<feature type="compositionally biased region" description="Pro residues" evidence="2">
    <location>
        <begin position="227"/>
        <end position="240"/>
    </location>
</feature>
<feature type="compositionally biased region" description="Gly residues" evidence="2">
    <location>
        <begin position="461"/>
        <end position="481"/>
    </location>
</feature>
<feature type="compositionally biased region" description="Pro residues" evidence="2">
    <location>
        <begin position="1518"/>
        <end position="1527"/>
    </location>
</feature>
<dbReference type="InterPro" id="IPR000504">
    <property type="entry name" value="RRM_dom"/>
</dbReference>
<feature type="compositionally biased region" description="Polar residues" evidence="2">
    <location>
        <begin position="1378"/>
        <end position="1391"/>
    </location>
</feature>
<dbReference type="eggNOG" id="KOG0118">
    <property type="taxonomic scope" value="Eukaryota"/>
</dbReference>
<dbReference type="Proteomes" id="UP000001058">
    <property type="component" value="Unassembled WGS sequence"/>
</dbReference>
<feature type="region of interest" description="Disordered" evidence="2">
    <location>
        <begin position="431"/>
        <end position="481"/>
    </location>
</feature>
<feature type="compositionally biased region" description="Low complexity" evidence="2">
    <location>
        <begin position="207"/>
        <end position="226"/>
    </location>
</feature>
<dbReference type="GeneID" id="9627292"/>
<keyword evidence="1" id="KW-0694">RNA-binding</keyword>
<feature type="region of interest" description="Disordered" evidence="2">
    <location>
        <begin position="549"/>
        <end position="587"/>
    </location>
</feature>
<dbReference type="GO" id="GO:0003723">
    <property type="term" value="F:RNA binding"/>
    <property type="evidence" value="ECO:0007669"/>
    <property type="project" value="UniProtKB-UniRule"/>
</dbReference>
<dbReference type="CDD" id="cd21546">
    <property type="entry name" value="SPOC_FPA-like"/>
    <property type="match status" value="1"/>
</dbReference>
<feature type="compositionally biased region" description="Polar residues" evidence="2">
    <location>
        <begin position="1411"/>
        <end position="1430"/>
    </location>
</feature>
<dbReference type="SUPFAM" id="SSF54928">
    <property type="entry name" value="RNA-binding domain, RBD"/>
    <property type="match status" value="2"/>
</dbReference>
<feature type="compositionally biased region" description="Pro residues" evidence="2">
    <location>
        <begin position="701"/>
        <end position="716"/>
    </location>
</feature>
<evidence type="ECO:0000313" key="5">
    <source>
        <dbReference type="Proteomes" id="UP000001058"/>
    </source>
</evidence>
<feature type="region of interest" description="Disordered" evidence="2">
    <location>
        <begin position="1325"/>
        <end position="1627"/>
    </location>
</feature>
<feature type="domain" description="RRM" evidence="3">
    <location>
        <begin position="1024"/>
        <end position="1097"/>
    </location>
</feature>
<feature type="compositionally biased region" description="Low complexity" evidence="2">
    <location>
        <begin position="678"/>
        <end position="700"/>
    </location>
</feature>
<dbReference type="PANTHER" id="PTHR40903">
    <property type="entry name" value="GLYCINE-RICH CELL WALL STRUCTURAL PROTEIN 1-LIKE"/>
    <property type="match status" value="1"/>
</dbReference>
<feature type="compositionally biased region" description="Polar residues" evidence="2">
    <location>
        <begin position="1564"/>
        <end position="1582"/>
    </location>
</feature>
<sequence>MSGDSAFECSPTIGSKRRRAAIGDGDAPATKKSFTDAEIAAEVAHSLHIREQRRAEVRAIYLNYGTLLKGSESGSEALAFQGLLDCANGSLGARRLAARLVPRFLPRFPSHVEQAFRLLSALYGHGQPFPESRGLPNGAASAPDLPDDCVMLEEAIRRDALRGLGNVLEAAVRKAERNVPVVMELVLFLMSTSGGGCASDGLPLAKTTSSAQPSAQPSTQPSTQPAQPQPMQPQPVPAPPQGHHEASAASQGHGLKHRYRRNAEAAANAEANGRSAQPSPQPPPAPPQALPQHSARNDAGTDGCGKISSGADGTGGTAVKISGGDEADERSGNGPSAAAGTRIDLAASPEPDSDAGVIRSLLFNAFCLFPRVVLAACFQPFRLPPKQRGPDDCQACELMLKLLLLRTGTTVLSAVEPPVMVPPTAARNVLADSGGMDGNGGGGVGLASRGGRDGNVDGSSVGDGSGGGSGPEPGAVGGQADDGGCLAAQVLAHVPETQAWLRLLAAAMAQGKTQHMLPASVQAQLERLLLYCTATAAPAAAAPAAAGKVSPRASPQGATAAAAPRDGSGNVTPARQGGACKPDGGAANTTTVAAQSMVGSDDNSRSVPMDLDHSISTAVRPEGSGAATAVNAAVGAGAASGTVALAGPPDTAATPAPPPPPLPQHSYHQHQHQHPQHEASSAAGLAGPAAPGTGAVAASALPPPLPPPPPPPPPLPLLSYRGSDSSGLRGGPVCRAEACLYIGGLPPGLTEAALVSDLSRLGSVESVHPFDQQQVLQQHPAHGGGLGGPQVPLGEEVYVVFVSLRDAAICYEAVTRTCRFGGTRPLVVEFCSAFPADSPAARRCVAAAAAAAAAAGGGGGSTGGGPSSTASEFVWVSLSAGTGVTPEAVVAALQAAALPVPQQILQVAGRAPGMLLHMASAAIVPQVAACLQAHFTPPPLPLPPAATSALSAAAPSAAGVSTSGLPPPPPMLAGTGGAPLGLSSSAQSGPGGHYGTALHMHHPGGGGGGSAAGPMPELSPINCRTIWIGQLHESVRDEELLSMCRQHGGDVVGHRILRGSHCAFVDFASQAGAEAAKRALHGARLGPQHIRVEWKLDSGPPPRAPPTQRHANVPLPGAVVSGPVGGGLYGLGPSGPGLAAAAAAGPQGMGALLGVAAHGNVTAATGHGMAQQPTAVVSAGIGLMGQAMTPQAVAAANLAAAAAAAAARGAFPGSRSGADRWAPVVIPPPAPTGSTPATTGMGLGQGAGGLTSGGAGFLNSGQAAMQGAAQQQTASTPQQSAHLQVGPLGTGVMNPAVAAVARQAAPILLAHQQLVAGLLSGGGGGGGSGGVMHTPHNSLATPQQGPTGFAAQPQPQHLHPHSHPHTSGSSGGGALPHQTLSSSQAHAQTSPLLGHLHNARAYPGPPPLHPQQHTSQQQGSMGLPGHSSTPLPLHQPHALGMGGPSPQQPQQQPHALSHHQTPPQQPQQLRPGDWPPALSHGHSHGMAGAHLGASPGLQRPGGSHAQVPRFEPGSGTGPPLPNSPPLPHDSTVAAAAAGVSGGCAGPPHGQPQQQLQQQAGSKLGVSQSQQHLNPHVHTLSQNQQQLQQQQQQQQQPPLQQPQQQQPHPHPQQQQQLSSGGSQGGVTWQGALAKSGMHMCTLLCTTGGASAASGATPGEREPVTWPATLDVKLRVDLSYVVHSLYSHTAPHARALRRLVTSGGPEQRNKLNDFLSYLADKNRAGVIKLEAAAGLPPRTLYLVPPSEQVCAALGAEWSTGEPFLLALVVPTAGGTAGGNKGG</sequence>
<dbReference type="SMART" id="SM00360">
    <property type="entry name" value="RRM"/>
    <property type="match status" value="2"/>
</dbReference>
<feature type="compositionally biased region" description="Pro residues" evidence="2">
    <location>
        <begin position="279"/>
        <end position="289"/>
    </location>
</feature>
<dbReference type="Gene3D" id="3.30.70.330">
    <property type="match status" value="1"/>
</dbReference>
<name>D8U1X9_VOLCA</name>
<evidence type="ECO:0000313" key="4">
    <source>
        <dbReference type="EMBL" id="EFJ46262.1"/>
    </source>
</evidence>
<reference evidence="4 5" key="1">
    <citation type="journal article" date="2010" name="Science">
        <title>Genomic analysis of organismal complexity in the multicellular green alga Volvox carteri.</title>
        <authorList>
            <person name="Prochnik S.E."/>
            <person name="Umen J."/>
            <person name="Nedelcu A.M."/>
            <person name="Hallmann A."/>
            <person name="Miller S.M."/>
            <person name="Nishii I."/>
            <person name="Ferris P."/>
            <person name="Kuo A."/>
            <person name="Mitros T."/>
            <person name="Fritz-Laylin L.K."/>
            <person name="Hellsten U."/>
            <person name="Chapman J."/>
            <person name="Simakov O."/>
            <person name="Rensing S.A."/>
            <person name="Terry A."/>
            <person name="Pangilinan J."/>
            <person name="Kapitonov V."/>
            <person name="Jurka J."/>
            <person name="Salamov A."/>
            <person name="Shapiro H."/>
            <person name="Schmutz J."/>
            <person name="Grimwood J."/>
            <person name="Lindquist E."/>
            <person name="Lucas S."/>
            <person name="Grigoriev I.V."/>
            <person name="Schmitt R."/>
            <person name="Kirk D."/>
            <person name="Rokhsar D.S."/>
        </authorList>
    </citation>
    <scope>NUCLEOTIDE SEQUENCE [LARGE SCALE GENOMIC DNA]</scope>
    <source>
        <strain evidence="5">f. Nagariensis / Eve</strain>
    </source>
</reference>
<dbReference type="InterPro" id="IPR012677">
    <property type="entry name" value="Nucleotide-bd_a/b_plait_sf"/>
</dbReference>
<gene>
    <name evidence="4" type="ORF">VOLCADRAFT_121079</name>
</gene>
<feature type="region of interest" description="Disordered" evidence="2">
    <location>
        <begin position="644"/>
        <end position="726"/>
    </location>
</feature>
<dbReference type="CDD" id="cd00590">
    <property type="entry name" value="RRM_SF"/>
    <property type="match status" value="2"/>
</dbReference>
<feature type="compositionally biased region" description="Low complexity" evidence="2">
    <location>
        <begin position="1583"/>
        <end position="1615"/>
    </location>
</feature>
<dbReference type="PROSITE" id="PS50102">
    <property type="entry name" value="RRM"/>
    <property type="match status" value="1"/>
</dbReference>
<organism evidence="5">
    <name type="scientific">Volvox carteri f. nagariensis</name>
    <dbReference type="NCBI Taxonomy" id="3068"/>
    <lineage>
        <taxon>Eukaryota</taxon>
        <taxon>Viridiplantae</taxon>
        <taxon>Chlorophyta</taxon>
        <taxon>core chlorophytes</taxon>
        <taxon>Chlorophyceae</taxon>
        <taxon>CS clade</taxon>
        <taxon>Chlamydomonadales</taxon>
        <taxon>Volvocaceae</taxon>
        <taxon>Volvox</taxon>
    </lineage>
</organism>
<dbReference type="InterPro" id="IPR035979">
    <property type="entry name" value="RBD_domain_sf"/>
</dbReference>
<feature type="compositionally biased region" description="Gly residues" evidence="2">
    <location>
        <begin position="435"/>
        <end position="445"/>
    </location>
</feature>
<dbReference type="Pfam" id="PF07744">
    <property type="entry name" value="SPOC"/>
    <property type="match status" value="1"/>
</dbReference>